<proteinExistence type="predicted"/>
<organism evidence="1 2">
    <name type="scientific">Actinoplanes flavus</name>
    <dbReference type="NCBI Taxonomy" id="2820290"/>
    <lineage>
        <taxon>Bacteria</taxon>
        <taxon>Bacillati</taxon>
        <taxon>Actinomycetota</taxon>
        <taxon>Actinomycetes</taxon>
        <taxon>Micromonosporales</taxon>
        <taxon>Micromonosporaceae</taxon>
        <taxon>Actinoplanes</taxon>
    </lineage>
</organism>
<dbReference type="RefSeq" id="WP_208469460.1">
    <property type="nucleotide sequence ID" value="NZ_JAGFNS010000014.1"/>
</dbReference>
<dbReference type="EMBL" id="JAGFNS010000014">
    <property type="protein sequence ID" value="MBO3740287.1"/>
    <property type="molecule type" value="Genomic_DNA"/>
</dbReference>
<sequence length="48" mass="5048">MACVGLAQERSGHGLDGAMTMQFGSIVHELLADESTGYCNVCDTDPES</sequence>
<dbReference type="Proteomes" id="UP000679690">
    <property type="component" value="Unassembled WGS sequence"/>
</dbReference>
<evidence type="ECO:0000313" key="2">
    <source>
        <dbReference type="Proteomes" id="UP000679690"/>
    </source>
</evidence>
<accession>A0ABS3UNE2</accession>
<gene>
    <name evidence="1" type="ORF">J5X75_22535</name>
</gene>
<name>A0ABS3UNE2_9ACTN</name>
<reference evidence="1 2" key="1">
    <citation type="submission" date="2021-03" db="EMBL/GenBank/DDBJ databases">
        <title>Actinoplanes flavus sp. nov., a novel actinomycete isolated from Coconut Palm rhizosphere soil.</title>
        <authorList>
            <person name="Luo X."/>
        </authorList>
    </citation>
    <scope>NUCLEOTIDE SEQUENCE [LARGE SCALE GENOMIC DNA]</scope>
    <source>
        <strain evidence="1 2">NEAU-H7</strain>
    </source>
</reference>
<comment type="caution">
    <text evidence="1">The sequence shown here is derived from an EMBL/GenBank/DDBJ whole genome shotgun (WGS) entry which is preliminary data.</text>
</comment>
<keyword evidence="2" id="KW-1185">Reference proteome</keyword>
<evidence type="ECO:0000313" key="1">
    <source>
        <dbReference type="EMBL" id="MBO3740287.1"/>
    </source>
</evidence>
<protein>
    <submittedName>
        <fullName evidence="1">Uncharacterized protein</fullName>
    </submittedName>
</protein>